<gene>
    <name evidence="1" type="ORF">Q7C36_001440</name>
</gene>
<reference evidence="1" key="1">
    <citation type="submission" date="2023-08" db="EMBL/GenBank/DDBJ databases">
        <title>Pelteobagrus vachellii genome.</title>
        <authorList>
            <person name="Liu H."/>
        </authorList>
    </citation>
    <scope>NUCLEOTIDE SEQUENCE</scope>
    <source>
        <strain evidence="1">PRFRI_2022a</strain>
        <tissue evidence="1">Muscle</tissue>
    </source>
</reference>
<organism evidence="1 2">
    <name type="scientific">Tachysurus vachellii</name>
    <name type="common">Darkbarbel catfish</name>
    <name type="synonym">Pelteobagrus vachellii</name>
    <dbReference type="NCBI Taxonomy" id="175792"/>
    <lineage>
        <taxon>Eukaryota</taxon>
        <taxon>Metazoa</taxon>
        <taxon>Chordata</taxon>
        <taxon>Craniata</taxon>
        <taxon>Vertebrata</taxon>
        <taxon>Euteleostomi</taxon>
        <taxon>Actinopterygii</taxon>
        <taxon>Neopterygii</taxon>
        <taxon>Teleostei</taxon>
        <taxon>Ostariophysi</taxon>
        <taxon>Siluriformes</taxon>
        <taxon>Bagridae</taxon>
        <taxon>Tachysurus</taxon>
    </lineage>
</organism>
<accession>A0AA88TBC7</accession>
<name>A0AA88TBC7_TACVA</name>
<comment type="caution">
    <text evidence="1">The sequence shown here is derived from an EMBL/GenBank/DDBJ whole genome shotgun (WGS) entry which is preliminary data.</text>
</comment>
<proteinExistence type="predicted"/>
<dbReference type="EMBL" id="JAVHJS010000001">
    <property type="protein sequence ID" value="KAK2869569.1"/>
    <property type="molecule type" value="Genomic_DNA"/>
</dbReference>
<keyword evidence="2" id="KW-1185">Reference proteome</keyword>
<dbReference type="AlphaFoldDB" id="A0AA88TBC7"/>
<dbReference type="Proteomes" id="UP001187315">
    <property type="component" value="Unassembled WGS sequence"/>
</dbReference>
<evidence type="ECO:0000313" key="1">
    <source>
        <dbReference type="EMBL" id="KAK2869569.1"/>
    </source>
</evidence>
<sequence>MRSVPIILLNSSPEEQENSVPLEEFRCSSSLPLAFPLHSTPSGGISAPILHFPTTPESCSAPPQNSDSVSHSQCLQNSCWFFCASVDPRLLSQPLALRKNVPENSWQEKSQRSSPSAGVRSCSCPSEQRFQLLQPPYWLHVATLDL</sequence>
<evidence type="ECO:0000313" key="2">
    <source>
        <dbReference type="Proteomes" id="UP001187315"/>
    </source>
</evidence>
<protein>
    <submittedName>
        <fullName evidence="1">Uncharacterized protein</fullName>
    </submittedName>
</protein>